<gene>
    <name evidence="2" type="ORF">JFN90_18665</name>
</gene>
<comment type="caution">
    <text evidence="2">The sequence shown here is derived from an EMBL/GenBank/DDBJ whole genome shotgun (WGS) entry which is preliminary data.</text>
</comment>
<dbReference type="Proteomes" id="UP000641025">
    <property type="component" value="Unassembled WGS sequence"/>
</dbReference>
<protein>
    <submittedName>
        <fullName evidence="2">Uncharacterized protein</fullName>
    </submittedName>
</protein>
<proteinExistence type="predicted"/>
<name>A0ABS0YW10_9BACT</name>
<evidence type="ECO:0000256" key="1">
    <source>
        <dbReference type="SAM" id="SignalP"/>
    </source>
</evidence>
<evidence type="ECO:0000313" key="2">
    <source>
        <dbReference type="EMBL" id="MBJ6802154.1"/>
    </source>
</evidence>
<organism evidence="2 3">
    <name type="scientific">Geomonas propionica</name>
    <dbReference type="NCBI Taxonomy" id="2798582"/>
    <lineage>
        <taxon>Bacteria</taxon>
        <taxon>Pseudomonadati</taxon>
        <taxon>Thermodesulfobacteriota</taxon>
        <taxon>Desulfuromonadia</taxon>
        <taxon>Geobacterales</taxon>
        <taxon>Geobacteraceae</taxon>
        <taxon>Geomonas</taxon>
    </lineage>
</organism>
<keyword evidence="1" id="KW-0732">Signal</keyword>
<dbReference type="EMBL" id="JAEMHK010000016">
    <property type="protein sequence ID" value="MBJ6802154.1"/>
    <property type="molecule type" value="Genomic_DNA"/>
</dbReference>
<accession>A0ABS0YW10</accession>
<keyword evidence="3" id="KW-1185">Reference proteome</keyword>
<feature type="signal peptide" evidence="1">
    <location>
        <begin position="1"/>
        <end position="22"/>
    </location>
</feature>
<reference evidence="2 3" key="1">
    <citation type="submission" date="2020-12" db="EMBL/GenBank/DDBJ databases">
        <title>Geomonas sp. Red259, isolated from paddy soil.</title>
        <authorList>
            <person name="Xu Z."/>
            <person name="Zhang Z."/>
            <person name="Masuda Y."/>
            <person name="Itoh H."/>
            <person name="Senoo K."/>
        </authorList>
    </citation>
    <scope>NUCLEOTIDE SEQUENCE [LARGE SCALE GENOMIC DNA]</scope>
    <source>
        <strain evidence="2 3">Red259</strain>
    </source>
</reference>
<feature type="chain" id="PRO_5046698859" evidence="1">
    <location>
        <begin position="23"/>
        <end position="201"/>
    </location>
</feature>
<dbReference type="RefSeq" id="WP_199396629.1">
    <property type="nucleotide sequence ID" value="NZ_JAEMHK010000016.1"/>
</dbReference>
<sequence>MKKFKSGILVAALVALPVMAMANPTVVTISAPVNGGTTQVDTLPMSVPVTGSVFHSPGTINNMRACLSVDAGAEVCGPTFTGVGNKSSFTFNIGGDIFAPGLHTFKVCADKVDGGHLGCATVEHTFTVAQSACDEVDPPAIANDYMNGINLPNAFNQVRGKIINQIAANMNEGKYGTCNYNATKVKEDVDVLLAQAGWTGN</sequence>
<evidence type="ECO:0000313" key="3">
    <source>
        <dbReference type="Proteomes" id="UP000641025"/>
    </source>
</evidence>